<dbReference type="AlphaFoldDB" id="A0A562IWB9"/>
<dbReference type="PANTHER" id="PTHR43586">
    <property type="entry name" value="CYSTEINE DESULFURASE"/>
    <property type="match status" value="1"/>
</dbReference>
<evidence type="ECO:0000259" key="2">
    <source>
        <dbReference type="Pfam" id="PF00266"/>
    </source>
</evidence>
<dbReference type="Gene3D" id="3.90.1150.10">
    <property type="entry name" value="Aspartate Aminotransferase, domain 1"/>
    <property type="match status" value="1"/>
</dbReference>
<evidence type="ECO:0000256" key="1">
    <source>
        <dbReference type="SAM" id="MobiDB-lite"/>
    </source>
</evidence>
<gene>
    <name evidence="3" type="ORF">JD78_03812</name>
</gene>
<dbReference type="Gene3D" id="3.40.640.10">
    <property type="entry name" value="Type I PLP-dependent aspartate aminotransferase-like (Major domain)"/>
    <property type="match status" value="1"/>
</dbReference>
<dbReference type="EMBL" id="VLKF01000001">
    <property type="protein sequence ID" value="TWH75257.1"/>
    <property type="molecule type" value="Genomic_DNA"/>
</dbReference>
<accession>A0A562IWB9</accession>
<dbReference type="PANTHER" id="PTHR43586:SF21">
    <property type="entry name" value="PYRIDOXAL PHOSPHATE (PLP)-DEPENDENT ASPARTATE AMINOTRANSFERASE SUPERFAMILY"/>
    <property type="match status" value="1"/>
</dbReference>
<name>A0A562IWB9_9ACTN</name>
<dbReference type="InterPro" id="IPR011340">
    <property type="entry name" value="Cys_dSase-rel"/>
</dbReference>
<dbReference type="NCBIfam" id="TIGR01976">
    <property type="entry name" value="am_tr_V_VC1184"/>
    <property type="match status" value="1"/>
</dbReference>
<feature type="domain" description="Aminotransferase class V" evidence="2">
    <location>
        <begin position="58"/>
        <end position="427"/>
    </location>
</feature>
<dbReference type="Proteomes" id="UP000321490">
    <property type="component" value="Unassembled WGS sequence"/>
</dbReference>
<organism evidence="3 4">
    <name type="scientific">Modestobacter roseus</name>
    <dbReference type="NCBI Taxonomy" id="1181884"/>
    <lineage>
        <taxon>Bacteria</taxon>
        <taxon>Bacillati</taxon>
        <taxon>Actinomycetota</taxon>
        <taxon>Actinomycetes</taxon>
        <taxon>Geodermatophilales</taxon>
        <taxon>Geodermatophilaceae</taxon>
        <taxon>Modestobacter</taxon>
    </lineage>
</organism>
<keyword evidence="4" id="KW-1185">Reference proteome</keyword>
<sequence length="435" mass="46733">MPPSCPASGSRVPGAARGDRRHRRTNYARGMSSGAGRLDVARVRGLFPGLSDGFVHADGPGGTLVPESVVRAVSQAMRVPIANRGGVFPSSARAEQLVSGARSAVADLVGGVPAGVVLGPNVTSLTYAVARALAKHWRAGDEIVVSRLDHDANVRPWLQVADRLGLVVRWAEVDIETGELPDWQYDELLTNRTRLVAVTAASNAIGTCPDVAAITRRAHQVGALVFVDAAHAAPHLLLDLEQLGADFLAVSAYKWCGPHVGAVVADPGLWEELWPDKLLPASDRVPDRFEPGTPPFELYAGVAAAVDHFAALCPESTGTRRQRLVTAMAAVGRYEGELFDRLDTALRRMPHLHVLGEPWPRTPTLSFTVSGMRPRQVAGELARRGICAWDGDFFARELFDAIGVNEAGGAVRLGLMHYNTAEEVERLVECIDDLR</sequence>
<evidence type="ECO:0000313" key="4">
    <source>
        <dbReference type="Proteomes" id="UP000321490"/>
    </source>
</evidence>
<evidence type="ECO:0000313" key="3">
    <source>
        <dbReference type="EMBL" id="TWH75257.1"/>
    </source>
</evidence>
<dbReference type="SUPFAM" id="SSF53383">
    <property type="entry name" value="PLP-dependent transferases"/>
    <property type="match status" value="1"/>
</dbReference>
<reference evidence="3 4" key="1">
    <citation type="submission" date="2019-07" db="EMBL/GenBank/DDBJ databases">
        <title>R&amp;d 2014.</title>
        <authorList>
            <person name="Klenk H.-P."/>
        </authorList>
    </citation>
    <scope>NUCLEOTIDE SEQUENCE [LARGE SCALE GENOMIC DNA]</scope>
    <source>
        <strain evidence="3 4">DSM 45764</strain>
    </source>
</reference>
<dbReference type="Pfam" id="PF00266">
    <property type="entry name" value="Aminotran_5"/>
    <property type="match status" value="1"/>
</dbReference>
<dbReference type="InterPro" id="IPR000192">
    <property type="entry name" value="Aminotrans_V_dom"/>
</dbReference>
<comment type="caution">
    <text evidence="3">The sequence shown here is derived from an EMBL/GenBank/DDBJ whole genome shotgun (WGS) entry which is preliminary data.</text>
</comment>
<dbReference type="InterPro" id="IPR015421">
    <property type="entry name" value="PyrdxlP-dep_Trfase_major"/>
</dbReference>
<proteinExistence type="predicted"/>
<dbReference type="InterPro" id="IPR015422">
    <property type="entry name" value="PyrdxlP-dep_Trfase_small"/>
</dbReference>
<dbReference type="InterPro" id="IPR015424">
    <property type="entry name" value="PyrdxlP-dep_Trfase"/>
</dbReference>
<feature type="region of interest" description="Disordered" evidence="1">
    <location>
        <begin position="1"/>
        <end position="22"/>
    </location>
</feature>
<protein>
    <submittedName>
        <fullName evidence="3">Cysteine desulfurase family protein (TIGR01976 family)</fullName>
    </submittedName>
</protein>